<keyword evidence="1" id="KW-1133">Transmembrane helix</keyword>
<sequence>MVITPRKKSRGLPDRKGPLIVNNRGNVLALASALSAGEEVTLGPTDMAMCVAALKFYANEHRKAGALRMMKIPALIAAGLIGTMAVGGSSIGNTDVSMMELPAPHFEHFVRRTIKPLPHISPESLAAQRMAAAFPNDG</sequence>
<evidence type="ECO:0000313" key="2">
    <source>
        <dbReference type="EMBL" id="NYY95841.1"/>
    </source>
</evidence>
<organism evidence="2">
    <name type="scientific">Bradyrhizobium barranii subsp. barranii</name>
    <dbReference type="NCBI Taxonomy" id="2823807"/>
    <lineage>
        <taxon>Bacteria</taxon>
        <taxon>Pseudomonadati</taxon>
        <taxon>Pseudomonadota</taxon>
        <taxon>Alphaproteobacteria</taxon>
        <taxon>Hyphomicrobiales</taxon>
        <taxon>Nitrobacteraceae</taxon>
        <taxon>Bradyrhizobium</taxon>
        <taxon>Bradyrhizobium barranii</taxon>
    </lineage>
</organism>
<dbReference type="AlphaFoldDB" id="A0A7Z0QJZ8"/>
<reference evidence="2" key="1">
    <citation type="submission" date="2020-06" db="EMBL/GenBank/DDBJ databases">
        <title>Whole Genome Sequence of Bradyrhizobium sp. Strain 323S2.</title>
        <authorList>
            <person name="Bromfield E.S.P."/>
        </authorList>
    </citation>
    <scope>NUCLEOTIDE SEQUENCE [LARGE SCALE GENOMIC DNA]</scope>
    <source>
        <strain evidence="2">323S2</strain>
    </source>
</reference>
<protein>
    <submittedName>
        <fullName evidence="2">Uncharacterized protein</fullName>
    </submittedName>
</protein>
<name>A0A7Z0QJZ8_9BRAD</name>
<keyword evidence="1" id="KW-0812">Transmembrane</keyword>
<gene>
    <name evidence="2" type="ORF">G6321_47760</name>
</gene>
<feature type="transmembrane region" description="Helical" evidence="1">
    <location>
        <begin position="72"/>
        <end position="92"/>
    </location>
</feature>
<comment type="caution">
    <text evidence="2">The sequence shown here is derived from an EMBL/GenBank/DDBJ whole genome shotgun (WGS) entry which is preliminary data.</text>
</comment>
<accession>A0A7Z0QJZ8</accession>
<proteinExistence type="predicted"/>
<dbReference type="EMBL" id="JACBFH010000001">
    <property type="protein sequence ID" value="NYY95841.1"/>
    <property type="molecule type" value="Genomic_DNA"/>
</dbReference>
<evidence type="ECO:0000256" key="1">
    <source>
        <dbReference type="SAM" id="Phobius"/>
    </source>
</evidence>
<keyword evidence="1" id="KW-0472">Membrane</keyword>